<evidence type="ECO:0000313" key="3">
    <source>
        <dbReference type="Proteomes" id="UP000664534"/>
    </source>
</evidence>
<accession>A0A8H3ISQ4</accession>
<feature type="region of interest" description="Disordered" evidence="1">
    <location>
        <begin position="42"/>
        <end position="61"/>
    </location>
</feature>
<name>A0A8H3ISQ4_9LECA</name>
<feature type="compositionally biased region" description="Polar residues" evidence="1">
    <location>
        <begin position="1"/>
        <end position="11"/>
    </location>
</feature>
<evidence type="ECO:0000256" key="1">
    <source>
        <dbReference type="SAM" id="MobiDB-lite"/>
    </source>
</evidence>
<feature type="region of interest" description="Disordered" evidence="1">
    <location>
        <begin position="76"/>
        <end position="104"/>
    </location>
</feature>
<proteinExistence type="predicted"/>
<keyword evidence="3" id="KW-1185">Reference proteome</keyword>
<comment type="caution">
    <text evidence="2">The sequence shown here is derived from an EMBL/GenBank/DDBJ whole genome shotgun (WGS) entry which is preliminary data.</text>
</comment>
<protein>
    <submittedName>
        <fullName evidence="2">Uncharacterized protein</fullName>
    </submittedName>
</protein>
<evidence type="ECO:0000313" key="2">
    <source>
        <dbReference type="EMBL" id="CAF9926135.1"/>
    </source>
</evidence>
<feature type="region of interest" description="Disordered" evidence="1">
    <location>
        <begin position="1"/>
        <end position="22"/>
    </location>
</feature>
<sequence>MASGAVSTSSGGRIGRREESHHENVGFCRCIWLTGEDISQSFASEGNSEDEHFIDDEPVPRHNTSLDFVCNRYHGEPIPPLEGRSTTGVSEDQKDDEAALMSNEARKSADVWLRSAQAKSAKDLV</sequence>
<organism evidence="2 3">
    <name type="scientific">Imshaugia aleurites</name>
    <dbReference type="NCBI Taxonomy" id="172621"/>
    <lineage>
        <taxon>Eukaryota</taxon>
        <taxon>Fungi</taxon>
        <taxon>Dikarya</taxon>
        <taxon>Ascomycota</taxon>
        <taxon>Pezizomycotina</taxon>
        <taxon>Lecanoromycetes</taxon>
        <taxon>OSLEUM clade</taxon>
        <taxon>Lecanoromycetidae</taxon>
        <taxon>Lecanorales</taxon>
        <taxon>Lecanorineae</taxon>
        <taxon>Parmeliaceae</taxon>
        <taxon>Imshaugia</taxon>
    </lineage>
</organism>
<dbReference type="Proteomes" id="UP000664534">
    <property type="component" value="Unassembled WGS sequence"/>
</dbReference>
<dbReference type="EMBL" id="CAJPDT010000042">
    <property type="protein sequence ID" value="CAF9926135.1"/>
    <property type="molecule type" value="Genomic_DNA"/>
</dbReference>
<gene>
    <name evidence="2" type="ORF">IMSHALPRED_006865</name>
</gene>
<dbReference type="AlphaFoldDB" id="A0A8H3ISQ4"/>
<reference evidence="2" key="1">
    <citation type="submission" date="2021-03" db="EMBL/GenBank/DDBJ databases">
        <authorList>
            <person name="Tagirdzhanova G."/>
        </authorList>
    </citation>
    <scope>NUCLEOTIDE SEQUENCE</scope>
</reference>